<dbReference type="AlphaFoldDB" id="A0A5N6MT19"/>
<dbReference type="PANTHER" id="PTHR43668:SF2">
    <property type="entry name" value="ALLANTOINASE"/>
    <property type="match status" value="1"/>
</dbReference>
<comment type="similarity">
    <text evidence="3">Belongs to the metallo-dependent hydrolases superfamily. Allantoinase family.</text>
</comment>
<dbReference type="EMBL" id="VTFX01000001">
    <property type="protein sequence ID" value="KAD4059963.1"/>
    <property type="molecule type" value="Genomic_DNA"/>
</dbReference>
<evidence type="ECO:0000256" key="3">
    <source>
        <dbReference type="ARBA" id="ARBA00010368"/>
    </source>
</evidence>
<evidence type="ECO:0000256" key="8">
    <source>
        <dbReference type="ARBA" id="ARBA00022801"/>
    </source>
</evidence>
<protein>
    <recommendedName>
        <fullName evidence="5">allantoinase</fullName>
        <ecNumber evidence="5">3.5.2.5</ecNumber>
    </recommendedName>
</protein>
<evidence type="ECO:0000256" key="9">
    <source>
        <dbReference type="ARBA" id="ARBA00022833"/>
    </source>
</evidence>
<dbReference type="Proteomes" id="UP000326852">
    <property type="component" value="Unassembled WGS sequence"/>
</dbReference>
<comment type="pathway">
    <text evidence="2">Nitrogen metabolism; (S)-allantoin degradation; allantoate from (S)-allantoin: step 1/1.</text>
</comment>
<dbReference type="GO" id="GO:0000256">
    <property type="term" value="P:allantoin catabolic process"/>
    <property type="evidence" value="ECO:0007669"/>
    <property type="project" value="InterPro"/>
</dbReference>
<keyword evidence="6" id="KW-0659">Purine metabolism</keyword>
<dbReference type="GO" id="GO:0050897">
    <property type="term" value="F:cobalt ion binding"/>
    <property type="evidence" value="ECO:0007669"/>
    <property type="project" value="InterPro"/>
</dbReference>
<dbReference type="Gene3D" id="3.20.20.140">
    <property type="entry name" value="Metal-dependent hydrolases"/>
    <property type="match status" value="1"/>
</dbReference>
<dbReference type="InterPro" id="IPR050138">
    <property type="entry name" value="DHOase/Allantoinase_Hydrolase"/>
</dbReference>
<dbReference type="Pfam" id="PF01979">
    <property type="entry name" value="Amidohydro_1"/>
    <property type="match status" value="1"/>
</dbReference>
<dbReference type="InterPro" id="IPR036237">
    <property type="entry name" value="Xyl_isomerase-like_sf"/>
</dbReference>
<comment type="subunit">
    <text evidence="4">Homotetramer.</text>
</comment>
<dbReference type="InterPro" id="IPR013022">
    <property type="entry name" value="Xyl_isomerase-like_TIM-brl"/>
</dbReference>
<comment type="cofactor">
    <cofactor evidence="1">
        <name>Zn(2+)</name>
        <dbReference type="ChEBI" id="CHEBI:29105"/>
    </cofactor>
</comment>
<evidence type="ECO:0000259" key="12">
    <source>
        <dbReference type="Pfam" id="PF01979"/>
    </source>
</evidence>
<sequence length="721" mass="75480">MVPEGGARAGYSVNCSMLFTELPLLERPAAARAAGFDTVEFWWPFAEPVPPAAEVADFETAIRDAGVRLGALNFAAGTMPEGERGLLSLPDRGADFRANVQVVAGIGQRLGCRLFNALYGNRSASYRPEEQDKEAQRNLLEAARAVAPFGGTILLEPLSGAPDYPLRTAADVFAVLDRVHRAGAPNAALLADFYHLAVNGDDVGALAAADAGRFGHVQIADAPGRGAPGTGTLPLADWVRVIRSGGYRGEVALEYFAPAESAFDWLDSPGPDSSAARPAERYDLVIRSNAVLTPEGITPAEVGVRDGVIAAVVPLGTGLAGERLLELAGDETLLPGLVDTHVHVNEPGRTEWEGFASATRAAAAGGVTTLIDMPLNSIPPTVTVDALEAKQTCAAPQAAVDVGFWGGAVPGNEADLRPLHDAGVFGFKCFLVHSGVDEFPYLEPAEMETVLAELKTFDALLLVHAEDPAAILPAPAGPQYAGFLASRPPSAENSAVGQVIEAGRRTGARAHILHLSSAEALPLIRAAKDDGVRLTAETCPHYLTLTAEEIPDGATAFKCCPPIRGDANREQLWAGLADGTIDCIVSDHSPSTLDLKDLGRGDFSVAWGGVSSLQLGLPLIWTEARARGIPLERALHWMSAAPAELAGLDRKGGIVPGKDADFAVFAAGDTFTVDPAALQHRNPVTPYAGKHLTGVVRRTLLAGVDVDPGAPAGRLLRRGEA</sequence>
<dbReference type="SUPFAM" id="SSF51556">
    <property type="entry name" value="Metallo-dependent hydrolases"/>
    <property type="match status" value="1"/>
</dbReference>
<name>A0A5N6MT19_9MICC</name>
<dbReference type="InterPro" id="IPR011059">
    <property type="entry name" value="Metal-dep_hydrolase_composite"/>
</dbReference>
<dbReference type="GO" id="GO:0008270">
    <property type="term" value="F:zinc ion binding"/>
    <property type="evidence" value="ECO:0007669"/>
    <property type="project" value="InterPro"/>
</dbReference>
<dbReference type="InterPro" id="IPR032466">
    <property type="entry name" value="Metal_Hydrolase"/>
</dbReference>
<keyword evidence="10" id="KW-0119">Carbohydrate metabolism</keyword>
<feature type="domain" description="Amidohydrolase-related" evidence="12">
    <location>
        <begin position="332"/>
        <end position="674"/>
    </location>
</feature>
<dbReference type="InterPro" id="IPR006680">
    <property type="entry name" value="Amidohydro-rel"/>
</dbReference>
<keyword evidence="7" id="KW-0479">Metal-binding</keyword>
<gene>
    <name evidence="13" type="primary">allB</name>
    <name evidence="13" type="ORF">GD627_02460</name>
</gene>
<evidence type="ECO:0000259" key="11">
    <source>
        <dbReference type="Pfam" id="PF01261"/>
    </source>
</evidence>
<evidence type="ECO:0000256" key="5">
    <source>
        <dbReference type="ARBA" id="ARBA00012863"/>
    </source>
</evidence>
<comment type="caution">
    <text evidence="13">The sequence shown here is derived from an EMBL/GenBank/DDBJ whole genome shotgun (WGS) entry which is preliminary data.</text>
</comment>
<organism evidence="13 14">
    <name type="scientific">Arthrobacter yangruifuii</name>
    <dbReference type="NCBI Taxonomy" id="2606616"/>
    <lineage>
        <taxon>Bacteria</taxon>
        <taxon>Bacillati</taxon>
        <taxon>Actinomycetota</taxon>
        <taxon>Actinomycetes</taxon>
        <taxon>Micrococcales</taxon>
        <taxon>Micrococcaceae</taxon>
        <taxon>Arthrobacter</taxon>
    </lineage>
</organism>
<evidence type="ECO:0000256" key="4">
    <source>
        <dbReference type="ARBA" id="ARBA00011881"/>
    </source>
</evidence>
<evidence type="ECO:0000256" key="10">
    <source>
        <dbReference type="ARBA" id="ARBA00023277"/>
    </source>
</evidence>
<keyword evidence="8 13" id="KW-0378">Hydrolase</keyword>
<dbReference type="GO" id="GO:0006145">
    <property type="term" value="P:purine nucleobase catabolic process"/>
    <property type="evidence" value="ECO:0007669"/>
    <property type="project" value="TreeGrafter"/>
</dbReference>
<evidence type="ECO:0000256" key="7">
    <source>
        <dbReference type="ARBA" id="ARBA00022723"/>
    </source>
</evidence>
<dbReference type="Gene3D" id="3.20.20.150">
    <property type="entry name" value="Divalent-metal-dependent TIM barrel enzymes"/>
    <property type="match status" value="1"/>
</dbReference>
<dbReference type="FunFam" id="3.20.20.140:FF:000032">
    <property type="entry name" value="Allantoinase Dal1"/>
    <property type="match status" value="1"/>
</dbReference>
<dbReference type="SUPFAM" id="SSF51338">
    <property type="entry name" value="Composite domain of metallo-dependent hydrolases"/>
    <property type="match status" value="1"/>
</dbReference>
<evidence type="ECO:0000313" key="13">
    <source>
        <dbReference type="EMBL" id="KAD4059963.1"/>
    </source>
</evidence>
<evidence type="ECO:0000256" key="2">
    <source>
        <dbReference type="ARBA" id="ARBA00004968"/>
    </source>
</evidence>
<feature type="domain" description="Xylose isomerase-like TIM barrel" evidence="11">
    <location>
        <begin position="29"/>
        <end position="266"/>
    </location>
</feature>
<proteinExistence type="inferred from homology"/>
<evidence type="ECO:0000256" key="6">
    <source>
        <dbReference type="ARBA" id="ARBA00022631"/>
    </source>
</evidence>
<dbReference type="EC" id="3.5.2.5" evidence="5"/>
<dbReference type="SUPFAM" id="SSF51658">
    <property type="entry name" value="Xylose isomerase-like"/>
    <property type="match status" value="1"/>
</dbReference>
<dbReference type="GO" id="GO:0004038">
    <property type="term" value="F:allantoinase activity"/>
    <property type="evidence" value="ECO:0007669"/>
    <property type="project" value="UniProtKB-EC"/>
</dbReference>
<reference evidence="13 14" key="1">
    <citation type="submission" date="2019-08" db="EMBL/GenBank/DDBJ databases">
        <title>Arthrobacter sp. nov., isolated from plateau pika and Tibetan wild ass.</title>
        <authorList>
            <person name="Ge Y."/>
        </authorList>
    </citation>
    <scope>NUCLEOTIDE SEQUENCE [LARGE SCALE GENOMIC DNA]</scope>
    <source>
        <strain evidence="13 14">785</strain>
    </source>
</reference>
<keyword evidence="9" id="KW-0862">Zinc</keyword>
<dbReference type="NCBIfam" id="TIGR03178">
    <property type="entry name" value="allantoinase"/>
    <property type="match status" value="1"/>
</dbReference>
<dbReference type="InterPro" id="IPR017593">
    <property type="entry name" value="Allantoinase"/>
</dbReference>
<keyword evidence="14" id="KW-1185">Reference proteome</keyword>
<evidence type="ECO:0000256" key="1">
    <source>
        <dbReference type="ARBA" id="ARBA00001947"/>
    </source>
</evidence>
<dbReference type="PANTHER" id="PTHR43668">
    <property type="entry name" value="ALLANTOINASE"/>
    <property type="match status" value="1"/>
</dbReference>
<dbReference type="GO" id="GO:0005737">
    <property type="term" value="C:cytoplasm"/>
    <property type="evidence" value="ECO:0007669"/>
    <property type="project" value="TreeGrafter"/>
</dbReference>
<accession>A0A5N6MT19</accession>
<dbReference type="Pfam" id="PF01261">
    <property type="entry name" value="AP_endonuc_2"/>
    <property type="match status" value="1"/>
</dbReference>
<evidence type="ECO:0000313" key="14">
    <source>
        <dbReference type="Proteomes" id="UP000326852"/>
    </source>
</evidence>